<dbReference type="RefSeq" id="WP_197529508.1">
    <property type="nucleotide sequence ID" value="NZ_CP036349.1"/>
</dbReference>
<evidence type="ECO:0000259" key="4">
    <source>
        <dbReference type="PROSITE" id="PS50921"/>
    </source>
</evidence>
<dbReference type="InterPro" id="IPR050595">
    <property type="entry name" value="Bact_response_regulator"/>
</dbReference>
<dbReference type="GO" id="GO:0003723">
    <property type="term" value="F:RNA binding"/>
    <property type="evidence" value="ECO:0007669"/>
    <property type="project" value="InterPro"/>
</dbReference>
<protein>
    <submittedName>
        <fullName evidence="5">Putative transcriptional regulatory protein pdtaR</fullName>
    </submittedName>
</protein>
<dbReference type="EMBL" id="CP036349">
    <property type="protein sequence ID" value="QDV75598.1"/>
    <property type="molecule type" value="Genomic_DNA"/>
</dbReference>
<dbReference type="PROSITE" id="PS50110">
    <property type="entry name" value="RESPONSE_REGULATORY"/>
    <property type="match status" value="1"/>
</dbReference>
<accession>A0A518KCU4</accession>
<dbReference type="SUPFAM" id="SSF52172">
    <property type="entry name" value="CheY-like"/>
    <property type="match status" value="1"/>
</dbReference>
<dbReference type="SMART" id="SM01012">
    <property type="entry name" value="ANTAR"/>
    <property type="match status" value="1"/>
</dbReference>
<dbReference type="PANTHER" id="PTHR44591:SF3">
    <property type="entry name" value="RESPONSE REGULATORY DOMAIN-CONTAINING PROTEIN"/>
    <property type="match status" value="1"/>
</dbReference>
<gene>
    <name evidence="5" type="primary">pdtaR</name>
    <name evidence="5" type="ORF">Spa11_38180</name>
</gene>
<feature type="domain" description="Response regulatory" evidence="3">
    <location>
        <begin position="6"/>
        <end position="120"/>
    </location>
</feature>
<dbReference type="KEGG" id="bmei:Spa11_38180"/>
<dbReference type="Gene3D" id="1.10.10.10">
    <property type="entry name" value="Winged helix-like DNA-binding domain superfamily/Winged helix DNA-binding domain"/>
    <property type="match status" value="1"/>
</dbReference>
<evidence type="ECO:0000256" key="1">
    <source>
        <dbReference type="ARBA" id="ARBA00022553"/>
    </source>
</evidence>
<dbReference type="Proteomes" id="UP000316426">
    <property type="component" value="Chromosome"/>
</dbReference>
<sequence length="195" mass="21208">MSQSCRVAIADQQPQVLSFLRHTVEGLGHDVAAEATFGAALVEQCRDTLPDLIIASLDLPGENGIEVVRVIQELKPIPLIAMSATCTTATIDRAAECGAYAYLVMPIEASSLQAAITLTMRRFSELQASRHDADLARQAVQDRKAIERAKGLIMQRLGIDEPTAFRHLQTQARRTRKTLAALADSLLVSEQALSM</sequence>
<keyword evidence="6" id="KW-1185">Reference proteome</keyword>
<keyword evidence="1" id="KW-0597">Phosphoprotein</keyword>
<dbReference type="AlphaFoldDB" id="A0A518KCU4"/>
<evidence type="ECO:0000256" key="2">
    <source>
        <dbReference type="PROSITE-ProRule" id="PRU00169"/>
    </source>
</evidence>
<dbReference type="PROSITE" id="PS50921">
    <property type="entry name" value="ANTAR"/>
    <property type="match status" value="1"/>
</dbReference>
<dbReference type="PANTHER" id="PTHR44591">
    <property type="entry name" value="STRESS RESPONSE REGULATOR PROTEIN 1"/>
    <property type="match status" value="1"/>
</dbReference>
<proteinExistence type="predicted"/>
<evidence type="ECO:0000313" key="6">
    <source>
        <dbReference type="Proteomes" id="UP000316426"/>
    </source>
</evidence>
<dbReference type="InterPro" id="IPR011006">
    <property type="entry name" value="CheY-like_superfamily"/>
</dbReference>
<dbReference type="InterPro" id="IPR001789">
    <property type="entry name" value="Sig_transdc_resp-reg_receiver"/>
</dbReference>
<evidence type="ECO:0000259" key="3">
    <source>
        <dbReference type="PROSITE" id="PS50110"/>
    </source>
</evidence>
<dbReference type="Pfam" id="PF03861">
    <property type="entry name" value="ANTAR"/>
    <property type="match status" value="1"/>
</dbReference>
<dbReference type="InterPro" id="IPR008327">
    <property type="entry name" value="Sig_transdc_resp-reg_antiterm"/>
</dbReference>
<evidence type="ECO:0000313" key="5">
    <source>
        <dbReference type="EMBL" id="QDV75598.1"/>
    </source>
</evidence>
<dbReference type="Gene3D" id="3.40.50.2300">
    <property type="match status" value="1"/>
</dbReference>
<dbReference type="Pfam" id="PF00072">
    <property type="entry name" value="Response_reg"/>
    <property type="match status" value="1"/>
</dbReference>
<dbReference type="InterPro" id="IPR036388">
    <property type="entry name" value="WH-like_DNA-bd_sf"/>
</dbReference>
<feature type="domain" description="ANTAR" evidence="4">
    <location>
        <begin position="126"/>
        <end position="187"/>
    </location>
</feature>
<organism evidence="5 6">
    <name type="scientific">Botrimarina mediterranea</name>
    <dbReference type="NCBI Taxonomy" id="2528022"/>
    <lineage>
        <taxon>Bacteria</taxon>
        <taxon>Pseudomonadati</taxon>
        <taxon>Planctomycetota</taxon>
        <taxon>Planctomycetia</taxon>
        <taxon>Pirellulales</taxon>
        <taxon>Lacipirellulaceae</taxon>
        <taxon>Botrimarina</taxon>
    </lineage>
</organism>
<dbReference type="InterPro" id="IPR005561">
    <property type="entry name" value="ANTAR"/>
</dbReference>
<dbReference type="PIRSF" id="PIRSF036382">
    <property type="entry name" value="RR_antiterm"/>
    <property type="match status" value="1"/>
</dbReference>
<reference evidence="5 6" key="1">
    <citation type="submission" date="2019-02" db="EMBL/GenBank/DDBJ databases">
        <title>Deep-cultivation of Planctomycetes and their phenomic and genomic characterization uncovers novel biology.</title>
        <authorList>
            <person name="Wiegand S."/>
            <person name="Jogler M."/>
            <person name="Boedeker C."/>
            <person name="Pinto D."/>
            <person name="Vollmers J."/>
            <person name="Rivas-Marin E."/>
            <person name="Kohn T."/>
            <person name="Peeters S.H."/>
            <person name="Heuer A."/>
            <person name="Rast P."/>
            <person name="Oberbeckmann S."/>
            <person name="Bunk B."/>
            <person name="Jeske O."/>
            <person name="Meyerdierks A."/>
            <person name="Storesund J.E."/>
            <person name="Kallscheuer N."/>
            <person name="Luecker S."/>
            <person name="Lage O.M."/>
            <person name="Pohl T."/>
            <person name="Merkel B.J."/>
            <person name="Hornburger P."/>
            <person name="Mueller R.-W."/>
            <person name="Bruemmer F."/>
            <person name="Labrenz M."/>
            <person name="Spormann A.M."/>
            <person name="Op den Camp H."/>
            <person name="Overmann J."/>
            <person name="Amann R."/>
            <person name="Jetten M.S.M."/>
            <person name="Mascher T."/>
            <person name="Medema M.H."/>
            <person name="Devos D.P."/>
            <person name="Kaster A.-K."/>
            <person name="Ovreas L."/>
            <person name="Rohde M."/>
            <person name="Galperin M.Y."/>
            <person name="Jogler C."/>
        </authorList>
    </citation>
    <scope>NUCLEOTIDE SEQUENCE [LARGE SCALE GENOMIC DNA]</scope>
    <source>
        <strain evidence="5 6">Spa11</strain>
    </source>
</reference>
<dbReference type="SMART" id="SM00448">
    <property type="entry name" value="REC"/>
    <property type="match status" value="1"/>
</dbReference>
<name>A0A518KCU4_9BACT</name>
<dbReference type="GO" id="GO:0000160">
    <property type="term" value="P:phosphorelay signal transduction system"/>
    <property type="evidence" value="ECO:0007669"/>
    <property type="project" value="InterPro"/>
</dbReference>
<comment type="caution">
    <text evidence="2">Lacks conserved residue(s) required for the propagation of feature annotation.</text>
</comment>